<evidence type="ECO:0000313" key="6">
    <source>
        <dbReference type="EMBL" id="MEL1264380.1"/>
    </source>
</evidence>
<comment type="subunit">
    <text evidence="1">Monomer.</text>
</comment>
<dbReference type="Pfam" id="PF03548">
    <property type="entry name" value="LolA"/>
    <property type="match status" value="1"/>
</dbReference>
<evidence type="ECO:0000313" key="7">
    <source>
        <dbReference type="Proteomes" id="UP001459204"/>
    </source>
</evidence>
<evidence type="ECO:0000256" key="1">
    <source>
        <dbReference type="ARBA" id="ARBA00011245"/>
    </source>
</evidence>
<feature type="chain" id="PRO_5046867570" evidence="5">
    <location>
        <begin position="30"/>
        <end position="215"/>
    </location>
</feature>
<gene>
    <name evidence="6" type="ORF">AAD027_08360</name>
</gene>
<reference evidence="6 7" key="1">
    <citation type="submission" date="2024-04" db="EMBL/GenBank/DDBJ databases">
        <title>Draft genome sequence of Pseudoxanthomonas putridarboris WD12.</title>
        <authorList>
            <person name="Oh J."/>
        </authorList>
    </citation>
    <scope>NUCLEOTIDE SEQUENCE [LARGE SCALE GENOMIC DNA]</scope>
    <source>
        <strain evidence="6 7">WD12</strain>
    </source>
</reference>
<keyword evidence="4" id="KW-0653">Protein transport</keyword>
<dbReference type="SUPFAM" id="SSF89392">
    <property type="entry name" value="Prokaryotic lipoproteins and lipoprotein localization factors"/>
    <property type="match status" value="1"/>
</dbReference>
<dbReference type="Proteomes" id="UP001459204">
    <property type="component" value="Unassembled WGS sequence"/>
</dbReference>
<keyword evidence="7" id="KW-1185">Reference proteome</keyword>
<evidence type="ECO:0000256" key="2">
    <source>
        <dbReference type="ARBA" id="ARBA00022448"/>
    </source>
</evidence>
<proteinExistence type="predicted"/>
<dbReference type="InterPro" id="IPR004564">
    <property type="entry name" value="OM_lipoprot_carrier_LolA-like"/>
</dbReference>
<protein>
    <submittedName>
        <fullName evidence="6">Outer membrane lipoprotein carrier protein LolA</fullName>
    </submittedName>
</protein>
<accession>A0ABU9J076</accession>
<name>A0ABU9J076_9GAMM</name>
<sequence>MMSFVSCAPRLARAALFAGLLLTVGLAAAPADDGLARVQQRVAQVPVLRGQFQQEKQVSGFRNPLRSQGSFLLAREQGVVWTTLKPFPSELVLTRDRIVSRQRDGGTRIEVDGRQQPALRSVNAMMFALMSGDVKALTGTFDVEVESPADRTWRMSLTPKSRALAQAFTSVQLRGDRYVREVEITEASGDRTHLVFSELSETPVRLTAEEAARFD</sequence>
<dbReference type="Gene3D" id="2.50.20.10">
    <property type="entry name" value="Lipoprotein localisation LolA/LolB/LppX"/>
    <property type="match status" value="1"/>
</dbReference>
<keyword evidence="2" id="KW-0813">Transport</keyword>
<dbReference type="CDD" id="cd16325">
    <property type="entry name" value="LolA"/>
    <property type="match status" value="1"/>
</dbReference>
<comment type="caution">
    <text evidence="6">The sequence shown here is derived from an EMBL/GenBank/DDBJ whole genome shotgun (WGS) entry which is preliminary data.</text>
</comment>
<organism evidence="6 7">
    <name type="scientific">Pseudoxanthomonas putridarboris</name>
    <dbReference type="NCBI Taxonomy" id="752605"/>
    <lineage>
        <taxon>Bacteria</taxon>
        <taxon>Pseudomonadati</taxon>
        <taxon>Pseudomonadota</taxon>
        <taxon>Gammaproteobacteria</taxon>
        <taxon>Lysobacterales</taxon>
        <taxon>Lysobacteraceae</taxon>
        <taxon>Pseudoxanthomonas</taxon>
    </lineage>
</organism>
<keyword evidence="3 5" id="KW-0732">Signal</keyword>
<dbReference type="RefSeq" id="WP_341725563.1">
    <property type="nucleotide sequence ID" value="NZ_JBBWWT010000003.1"/>
</dbReference>
<feature type="signal peptide" evidence="5">
    <location>
        <begin position="1"/>
        <end position="29"/>
    </location>
</feature>
<keyword evidence="6" id="KW-0449">Lipoprotein</keyword>
<dbReference type="EMBL" id="JBBWWT010000003">
    <property type="protein sequence ID" value="MEL1264380.1"/>
    <property type="molecule type" value="Genomic_DNA"/>
</dbReference>
<evidence type="ECO:0000256" key="3">
    <source>
        <dbReference type="ARBA" id="ARBA00022729"/>
    </source>
</evidence>
<evidence type="ECO:0000256" key="4">
    <source>
        <dbReference type="ARBA" id="ARBA00022927"/>
    </source>
</evidence>
<dbReference type="InterPro" id="IPR029046">
    <property type="entry name" value="LolA/LolB/LppX"/>
</dbReference>
<evidence type="ECO:0000256" key="5">
    <source>
        <dbReference type="SAM" id="SignalP"/>
    </source>
</evidence>